<comment type="caution">
    <text evidence="2">The sequence shown here is derived from an EMBL/GenBank/DDBJ whole genome shotgun (WGS) entry which is preliminary data.</text>
</comment>
<evidence type="ECO:0000313" key="2">
    <source>
        <dbReference type="EMBL" id="MCP1335511.1"/>
    </source>
</evidence>
<evidence type="ECO:0000313" key="3">
    <source>
        <dbReference type="Proteomes" id="UP001055804"/>
    </source>
</evidence>
<gene>
    <name evidence="2" type="ORF">NJQ99_03725</name>
</gene>
<dbReference type="Proteomes" id="UP001055804">
    <property type="component" value="Unassembled WGS sequence"/>
</dbReference>
<name>A0A9J6PFW8_9PROT</name>
<keyword evidence="3" id="KW-1185">Reference proteome</keyword>
<organism evidence="2 3">
    <name type="scientific">Futiania mangrovi</name>
    <dbReference type="NCBI Taxonomy" id="2959716"/>
    <lineage>
        <taxon>Bacteria</taxon>
        <taxon>Pseudomonadati</taxon>
        <taxon>Pseudomonadota</taxon>
        <taxon>Alphaproteobacteria</taxon>
        <taxon>Futianiales</taxon>
        <taxon>Futianiaceae</taxon>
        <taxon>Futiania</taxon>
    </lineage>
</organism>
<feature type="region of interest" description="Disordered" evidence="1">
    <location>
        <begin position="1"/>
        <end position="43"/>
    </location>
</feature>
<sequence>MSDFDGGSVPDAMPPADLGGGLDDFSLPDMTGPQVQMPVEGVDDFSFSGPQVVDTGGYVPPSDADFTPNPSMQSALQGAADDPFLDTLNGTAPPPAQIPMPSVDWDAPADLPDTVTYGDPFTPLTPGTQPTNLITGETIQNPMDVDGALDDIGAMPGIVPSQPAATASIPANGPVISDLALIDPVTGELPPDPRAALQNVYTDPNTVRIGALPEGYVFPEPDDSPVNPALQFAAGFAHETASGVAGTMTLAGMGLNLLPGDAGTPLTQAGQAYQQQIDATYGGPDGAWMQSQSFQTGAMTNRVAGLGEATFSGAAGTASAAGRAGLLDDLPGGPIRLADDVPARPALAADDAPVWTARGDGTFSAPVAPDDAAATVTVRAATVADDVPPPGAGGGASLLDGPDATVAPVRLSGAPDIQPTVPPMQGGDAGVPVRTPAQGAPSAQYVPLDEVDAPDSFMSAPSSTGGDGGAEVTQALNSGPRTGNVFGTGVEAPQTPSVIRDVAPEDLPVVHMKRGGSFYQDSLALKPGTDGFVWTPEDLDVSMVTQLSLPDSGSLTLYPQTDVGAVLDNDAFRQNALTPQQTAALEVLDANPDLRALAMPELIPADQLDEAMTRQILPAMRELGTQALGTDPTNSIEFGTAYARPANQPDAPYRLVGFSVGGSGEVSMQPQGAVLDSSLSNFDLVTAHTHPIKATRDGQLVPNGFFSSGDIGYANARMDQQLADGTGGRSVTHTHYGAGMQEGTGFYRYQLSGASDMDYEAEGLPVYLTQPVTKQVNYIPEADGSLPPETIAFDDLGDPMGGRSVVPTGSLVDPQYAGTATIVPPDQHYQTWARPEDAYARLLAPPEPRTPADAAPAAVIQPAQYTLPPDAAAQITQLGGGSADAQVLEGMIKEFVAGGASADDVDLGEWIGEWQKAGVVFGDTLPEGRTLDDAVRYVHSAVDVAEGYADVAEWPDGTTGLDELPVALQPREEVFEGLRLISADNGSIRLSNPNTGETLTVDGFLSPQQAADLKGKDLHLEVEYDPRARTWELLDIGEQD</sequence>
<accession>A0A9J6PFW8</accession>
<protein>
    <submittedName>
        <fullName evidence="2">Uncharacterized protein</fullName>
    </submittedName>
</protein>
<dbReference type="AlphaFoldDB" id="A0A9J6PFW8"/>
<reference evidence="2" key="1">
    <citation type="submission" date="2022-06" db="EMBL/GenBank/DDBJ databases">
        <title>Isolation and Genomics of Futiania mangrovii gen. nov., sp. nov., a Rare and Metabolically-versatile member in the Class Alphaproteobacteria.</title>
        <authorList>
            <person name="Liu L."/>
            <person name="Huang W.-C."/>
            <person name="Pan J."/>
            <person name="Li J."/>
            <person name="Huang Y."/>
            <person name="Du H."/>
            <person name="Liu Y."/>
            <person name="Li M."/>
        </authorList>
    </citation>
    <scope>NUCLEOTIDE SEQUENCE</scope>
    <source>
        <strain evidence="2">FT118</strain>
    </source>
</reference>
<dbReference type="EMBL" id="JAMZFT010000001">
    <property type="protein sequence ID" value="MCP1335511.1"/>
    <property type="molecule type" value="Genomic_DNA"/>
</dbReference>
<dbReference type="RefSeq" id="WP_269331454.1">
    <property type="nucleotide sequence ID" value="NZ_JAMZFT010000001.1"/>
</dbReference>
<proteinExistence type="predicted"/>
<evidence type="ECO:0000256" key="1">
    <source>
        <dbReference type="SAM" id="MobiDB-lite"/>
    </source>
</evidence>